<dbReference type="AlphaFoldDB" id="A0A6S6T565"/>
<dbReference type="GO" id="GO:0043709">
    <property type="term" value="P:cell adhesion involved in single-species biofilm formation"/>
    <property type="evidence" value="ECO:0007669"/>
    <property type="project" value="TreeGrafter"/>
</dbReference>
<feature type="transmembrane region" description="Helical" evidence="4">
    <location>
        <begin position="353"/>
        <end position="370"/>
    </location>
</feature>
<feature type="transmembrane region" description="Helical" evidence="4">
    <location>
        <begin position="197"/>
        <end position="214"/>
    </location>
</feature>
<dbReference type="PANTHER" id="PTHR45138:SF9">
    <property type="entry name" value="DIGUANYLATE CYCLASE DGCM-RELATED"/>
    <property type="match status" value="1"/>
</dbReference>
<dbReference type="FunFam" id="3.30.70.270:FF:000001">
    <property type="entry name" value="Diguanylate cyclase domain protein"/>
    <property type="match status" value="1"/>
</dbReference>
<feature type="transmembrane region" description="Helical" evidence="4">
    <location>
        <begin position="265"/>
        <end position="283"/>
    </location>
</feature>
<proteinExistence type="predicted"/>
<dbReference type="InterPro" id="IPR043128">
    <property type="entry name" value="Rev_trsase/Diguanyl_cyclase"/>
</dbReference>
<dbReference type="NCBIfam" id="TIGR00254">
    <property type="entry name" value="GGDEF"/>
    <property type="match status" value="1"/>
</dbReference>
<dbReference type="SUPFAM" id="SSF55073">
    <property type="entry name" value="Nucleotide cyclase"/>
    <property type="match status" value="1"/>
</dbReference>
<sequence>MLLIINMAGCFQKKPAPEEQASMHWLEDKTGTMTFDDILKQDLSTQWHTAQLRYPNFGFSSSIFWLSLPFENKHDIETSMLLEIAFPLHDKIDVYLVDADKIIANYHTGDLQPFNSRPLNHRSFLFPQTVAPKEKLRAIVRLQSTDTIYLPVKVWKSHDFFAADQHEVFLLGLFFGFLSIMLIYNLLLYFSTNQKSYLYYVFFTGAIIYFQLTQKGLGYQYFWPEKIFFNHMSIPLSAFIAMITSSLFILNFLNLKKEDNAKIIFTLKAGIGLPLFIIATGYFMPYEVLLQLTAAMGAASALVPLIILVNLSFKGNQSAQILTVAWLFLLNGTLLFVLGRLGLQTQMLVTENAMLIGSTMEAALISFALARNIKKERDARMLAQESALRYERKTRETQNSLLLLQKQTTQHLEEKVKERTHKLETAMHSLTKANCKLDQLARLDGLTGIFNRRHFNQQIEYEWQRIRRQKDFLSLMLIDIDHFKQVNDDYGHLFGDQCLIQMGAILKNSVQRPEDIVARYGGEEFIIMLPNTNISGAHLIAERVRQCTERLRLDYRNKQVQFTVSIGISSMIPRQGSST</sequence>
<evidence type="ECO:0000256" key="4">
    <source>
        <dbReference type="SAM" id="Phobius"/>
    </source>
</evidence>
<evidence type="ECO:0000313" key="6">
    <source>
        <dbReference type="EMBL" id="CAA6810076.1"/>
    </source>
</evidence>
<reference evidence="6" key="1">
    <citation type="submission" date="2020-01" db="EMBL/GenBank/DDBJ databases">
        <authorList>
            <person name="Meier V. D."/>
            <person name="Meier V D."/>
        </authorList>
    </citation>
    <scope>NUCLEOTIDE SEQUENCE</scope>
    <source>
        <strain evidence="6">HLG_WM_MAG_08</strain>
    </source>
</reference>
<evidence type="ECO:0000256" key="2">
    <source>
        <dbReference type="ARBA" id="ARBA00012528"/>
    </source>
</evidence>
<evidence type="ECO:0000256" key="3">
    <source>
        <dbReference type="ARBA" id="ARBA00034247"/>
    </source>
</evidence>
<dbReference type="Pfam" id="PF00990">
    <property type="entry name" value="GGDEF"/>
    <property type="match status" value="1"/>
</dbReference>
<comment type="cofactor">
    <cofactor evidence="1">
        <name>Mg(2+)</name>
        <dbReference type="ChEBI" id="CHEBI:18420"/>
    </cofactor>
</comment>
<dbReference type="Pfam" id="PF07696">
    <property type="entry name" value="7TMR-DISMED2"/>
    <property type="match status" value="1"/>
</dbReference>
<feature type="transmembrane region" description="Helical" evidence="4">
    <location>
        <begin position="168"/>
        <end position="190"/>
    </location>
</feature>
<organism evidence="6">
    <name type="scientific">uncultured Thiotrichaceae bacterium</name>
    <dbReference type="NCBI Taxonomy" id="298394"/>
    <lineage>
        <taxon>Bacteria</taxon>
        <taxon>Pseudomonadati</taxon>
        <taxon>Pseudomonadota</taxon>
        <taxon>Gammaproteobacteria</taxon>
        <taxon>Thiotrichales</taxon>
        <taxon>Thiotrichaceae</taxon>
        <taxon>environmental samples</taxon>
    </lineage>
</organism>
<dbReference type="EC" id="2.7.7.65" evidence="2"/>
<feature type="transmembrane region" description="Helical" evidence="4">
    <location>
        <begin position="321"/>
        <end position="341"/>
    </location>
</feature>
<accession>A0A6S6T565</accession>
<evidence type="ECO:0000259" key="5">
    <source>
        <dbReference type="PROSITE" id="PS50887"/>
    </source>
</evidence>
<dbReference type="InterPro" id="IPR029787">
    <property type="entry name" value="Nucleotide_cyclase"/>
</dbReference>
<feature type="transmembrane region" description="Helical" evidence="4">
    <location>
        <begin position="289"/>
        <end position="309"/>
    </location>
</feature>
<feature type="domain" description="GGDEF" evidence="5">
    <location>
        <begin position="471"/>
        <end position="579"/>
    </location>
</feature>
<dbReference type="PANTHER" id="PTHR45138">
    <property type="entry name" value="REGULATORY COMPONENTS OF SENSORY TRANSDUCTION SYSTEM"/>
    <property type="match status" value="1"/>
</dbReference>
<feature type="transmembrane region" description="Helical" evidence="4">
    <location>
        <begin position="234"/>
        <end position="253"/>
    </location>
</feature>
<dbReference type="Gene3D" id="3.30.70.270">
    <property type="match status" value="1"/>
</dbReference>
<dbReference type="GO" id="GO:0005886">
    <property type="term" value="C:plasma membrane"/>
    <property type="evidence" value="ECO:0007669"/>
    <property type="project" value="TreeGrafter"/>
</dbReference>
<keyword evidence="4" id="KW-0812">Transmembrane</keyword>
<dbReference type="EMBL" id="CACVAV010000160">
    <property type="protein sequence ID" value="CAA6810076.1"/>
    <property type="molecule type" value="Genomic_DNA"/>
</dbReference>
<dbReference type="InterPro" id="IPR000160">
    <property type="entry name" value="GGDEF_dom"/>
</dbReference>
<dbReference type="SMART" id="SM00267">
    <property type="entry name" value="GGDEF"/>
    <property type="match status" value="1"/>
</dbReference>
<dbReference type="PROSITE" id="PS50887">
    <property type="entry name" value="GGDEF"/>
    <property type="match status" value="1"/>
</dbReference>
<comment type="catalytic activity">
    <reaction evidence="3">
        <text>2 GTP = 3',3'-c-di-GMP + 2 diphosphate</text>
        <dbReference type="Rhea" id="RHEA:24898"/>
        <dbReference type="ChEBI" id="CHEBI:33019"/>
        <dbReference type="ChEBI" id="CHEBI:37565"/>
        <dbReference type="ChEBI" id="CHEBI:58805"/>
        <dbReference type="EC" id="2.7.7.65"/>
    </reaction>
</comment>
<gene>
    <name evidence="6" type="ORF">HELGO_WM36471</name>
</gene>
<dbReference type="InterPro" id="IPR011623">
    <property type="entry name" value="7TMR_DISM_rcpt_extracell_dom1"/>
</dbReference>
<dbReference type="InterPro" id="IPR011622">
    <property type="entry name" value="7TMR_DISM_rcpt_extracell_dom2"/>
</dbReference>
<dbReference type="Gene3D" id="2.60.40.2380">
    <property type="match status" value="1"/>
</dbReference>
<dbReference type="InterPro" id="IPR050469">
    <property type="entry name" value="Diguanylate_Cyclase"/>
</dbReference>
<dbReference type="GO" id="GO:0052621">
    <property type="term" value="F:diguanylate cyclase activity"/>
    <property type="evidence" value="ECO:0007669"/>
    <property type="project" value="UniProtKB-EC"/>
</dbReference>
<feature type="non-terminal residue" evidence="6">
    <location>
        <position position="579"/>
    </location>
</feature>
<keyword evidence="4" id="KW-0472">Membrane</keyword>
<dbReference type="Pfam" id="PF07695">
    <property type="entry name" value="7TMR-DISM_7TM"/>
    <property type="match status" value="1"/>
</dbReference>
<keyword evidence="4" id="KW-1133">Transmembrane helix</keyword>
<evidence type="ECO:0000256" key="1">
    <source>
        <dbReference type="ARBA" id="ARBA00001946"/>
    </source>
</evidence>
<dbReference type="CDD" id="cd01949">
    <property type="entry name" value="GGDEF"/>
    <property type="match status" value="1"/>
</dbReference>
<name>A0A6S6T565_9GAMM</name>
<protein>
    <recommendedName>
        <fullName evidence="2">diguanylate cyclase</fullName>
        <ecNumber evidence="2">2.7.7.65</ecNumber>
    </recommendedName>
</protein>
<dbReference type="GO" id="GO:1902201">
    <property type="term" value="P:negative regulation of bacterial-type flagellum-dependent cell motility"/>
    <property type="evidence" value="ECO:0007669"/>
    <property type="project" value="TreeGrafter"/>
</dbReference>